<name>A0A413FFC3_9FIRM</name>
<comment type="similarity">
    <text evidence="2">Belongs to the peptidase S54 family.</text>
</comment>
<evidence type="ECO:0000256" key="6">
    <source>
        <dbReference type="ARBA" id="ARBA00023136"/>
    </source>
</evidence>
<keyword evidence="3 7" id="KW-0812">Transmembrane</keyword>
<proteinExistence type="inferred from homology"/>
<comment type="caution">
    <text evidence="9">The sequence shown here is derived from an EMBL/GenBank/DDBJ whole genome shotgun (WGS) entry which is preliminary data.</text>
</comment>
<feature type="transmembrane region" description="Helical" evidence="7">
    <location>
        <begin position="94"/>
        <end position="115"/>
    </location>
</feature>
<evidence type="ECO:0000259" key="8">
    <source>
        <dbReference type="Pfam" id="PF01694"/>
    </source>
</evidence>
<dbReference type="OrthoDB" id="9813074at2"/>
<evidence type="ECO:0000256" key="4">
    <source>
        <dbReference type="ARBA" id="ARBA00022801"/>
    </source>
</evidence>
<evidence type="ECO:0000256" key="7">
    <source>
        <dbReference type="SAM" id="Phobius"/>
    </source>
</evidence>
<evidence type="ECO:0000256" key="2">
    <source>
        <dbReference type="ARBA" id="ARBA00009045"/>
    </source>
</evidence>
<dbReference type="Pfam" id="PF01694">
    <property type="entry name" value="Rhomboid"/>
    <property type="match status" value="1"/>
</dbReference>
<evidence type="ECO:0000256" key="1">
    <source>
        <dbReference type="ARBA" id="ARBA00004141"/>
    </source>
</evidence>
<keyword evidence="9" id="KW-0645">Protease</keyword>
<dbReference type="GO" id="GO:0004252">
    <property type="term" value="F:serine-type endopeptidase activity"/>
    <property type="evidence" value="ECO:0007669"/>
    <property type="project" value="InterPro"/>
</dbReference>
<keyword evidence="4" id="KW-0378">Hydrolase</keyword>
<keyword evidence="5 7" id="KW-1133">Transmembrane helix</keyword>
<evidence type="ECO:0000256" key="3">
    <source>
        <dbReference type="ARBA" id="ARBA00022692"/>
    </source>
</evidence>
<dbReference type="InterPro" id="IPR035952">
    <property type="entry name" value="Rhomboid-like_sf"/>
</dbReference>
<dbReference type="InterPro" id="IPR050925">
    <property type="entry name" value="Rhomboid_protease_S54"/>
</dbReference>
<dbReference type="PANTHER" id="PTHR43731:SF14">
    <property type="entry name" value="PRESENILIN-ASSOCIATED RHOMBOID-LIKE PROTEIN, MITOCHONDRIAL"/>
    <property type="match status" value="1"/>
</dbReference>
<dbReference type="GO" id="GO:0006508">
    <property type="term" value="P:proteolysis"/>
    <property type="evidence" value="ECO:0007669"/>
    <property type="project" value="UniProtKB-KW"/>
</dbReference>
<dbReference type="SUPFAM" id="SSF144091">
    <property type="entry name" value="Rhomboid-like"/>
    <property type="match status" value="1"/>
</dbReference>
<evidence type="ECO:0000313" key="10">
    <source>
        <dbReference type="Proteomes" id="UP000283880"/>
    </source>
</evidence>
<dbReference type="InterPro" id="IPR022764">
    <property type="entry name" value="Peptidase_S54_rhomboid_dom"/>
</dbReference>
<dbReference type="GO" id="GO:0016020">
    <property type="term" value="C:membrane"/>
    <property type="evidence" value="ECO:0007669"/>
    <property type="project" value="UniProtKB-SubCell"/>
</dbReference>
<keyword evidence="6 7" id="KW-0472">Membrane</keyword>
<protein>
    <submittedName>
        <fullName evidence="9">Rhomboid family intramembrane serine protease</fullName>
    </submittedName>
</protein>
<feature type="transmembrane region" description="Helical" evidence="7">
    <location>
        <begin position="62"/>
        <end position="82"/>
    </location>
</feature>
<feature type="transmembrane region" description="Helical" evidence="7">
    <location>
        <begin position="174"/>
        <end position="192"/>
    </location>
</feature>
<comment type="subcellular location">
    <subcellularLocation>
        <location evidence="1">Membrane</location>
        <topology evidence="1">Multi-pass membrane protein</topology>
    </subcellularLocation>
</comment>
<feature type="transmembrane region" description="Helical" evidence="7">
    <location>
        <begin position="7"/>
        <end position="26"/>
    </location>
</feature>
<organism evidence="9 10">
    <name type="scientific">Enterocloster asparagiformis</name>
    <dbReference type="NCBI Taxonomy" id="333367"/>
    <lineage>
        <taxon>Bacteria</taxon>
        <taxon>Bacillati</taxon>
        <taxon>Bacillota</taxon>
        <taxon>Clostridia</taxon>
        <taxon>Lachnospirales</taxon>
        <taxon>Lachnospiraceae</taxon>
        <taxon>Enterocloster</taxon>
    </lineage>
</organism>
<dbReference type="Gene3D" id="1.20.1540.10">
    <property type="entry name" value="Rhomboid-like"/>
    <property type="match status" value="1"/>
</dbReference>
<evidence type="ECO:0000256" key="5">
    <source>
        <dbReference type="ARBA" id="ARBA00022989"/>
    </source>
</evidence>
<reference evidence="9 10" key="1">
    <citation type="submission" date="2018-08" db="EMBL/GenBank/DDBJ databases">
        <title>A genome reference for cultivated species of the human gut microbiota.</title>
        <authorList>
            <person name="Zou Y."/>
            <person name="Xue W."/>
            <person name="Luo G."/>
        </authorList>
    </citation>
    <scope>NUCLEOTIDE SEQUENCE [LARGE SCALE GENOMIC DNA]</scope>
    <source>
        <strain evidence="9 10">AF04-15</strain>
    </source>
</reference>
<dbReference type="Proteomes" id="UP000283880">
    <property type="component" value="Unassembled WGS sequence"/>
</dbReference>
<accession>A0A413FFC3</accession>
<feature type="transmembrane region" description="Helical" evidence="7">
    <location>
        <begin position="152"/>
        <end position="168"/>
    </location>
</feature>
<evidence type="ECO:0000313" key="9">
    <source>
        <dbReference type="EMBL" id="RGX29251.1"/>
    </source>
</evidence>
<dbReference type="PANTHER" id="PTHR43731">
    <property type="entry name" value="RHOMBOID PROTEASE"/>
    <property type="match status" value="1"/>
</dbReference>
<feature type="transmembrane region" description="Helical" evidence="7">
    <location>
        <begin position="121"/>
        <end position="140"/>
    </location>
</feature>
<feature type="domain" description="Peptidase S54 rhomboid" evidence="8">
    <location>
        <begin position="53"/>
        <end position="193"/>
    </location>
</feature>
<sequence>MRVYGRNTAYVNTAIIIINVLCFLYLELQGSTENAGFMLAHGAMFAPLVVDHGQYYRLVTSVFMHFGVSHLLNNMLVLFVLGDNLERALGHVKYLIFYLLCGVGANLVSMTVNLMTGSLSVGAGASGAIFGVVGGLVYAVGVNRGRLEDLTSRQLGVMILLTLYHGFTSMNIDNAAHIGGLAAGILLGILLYRKPRRYTGYGI</sequence>
<dbReference type="AlphaFoldDB" id="A0A413FFC3"/>
<dbReference type="EMBL" id="QSBM01000008">
    <property type="protein sequence ID" value="RGX29251.1"/>
    <property type="molecule type" value="Genomic_DNA"/>
</dbReference>
<gene>
    <name evidence="9" type="ORF">DWV29_12020</name>
</gene>